<name>A0A2R6Y1B8_9BACL</name>
<reference evidence="2" key="1">
    <citation type="journal article" date="2018" name="Sci. Rep.">
        <title>Lignite coal burning seam in the remote Altai Mountains harbors a hydrogen-driven thermophilic microbial community.</title>
        <authorList>
            <person name="Kadnikov V.V."/>
            <person name="Mardanov A.V."/>
            <person name="Ivasenko D.A."/>
            <person name="Antsiferov D.V."/>
            <person name="Beletsky A.V."/>
            <person name="Karnachuk O.V."/>
            <person name="Ravin N.V."/>
        </authorList>
    </citation>
    <scope>NUCLEOTIDE SEQUENCE [LARGE SCALE GENOMIC DNA]</scope>
</reference>
<evidence type="ECO:0000313" key="1">
    <source>
        <dbReference type="EMBL" id="PTQ56478.1"/>
    </source>
</evidence>
<dbReference type="EMBL" id="PEBX01000027">
    <property type="protein sequence ID" value="PTQ56478.1"/>
    <property type="molecule type" value="Genomic_DNA"/>
</dbReference>
<accession>A0A2R6Y1B8</accession>
<comment type="caution">
    <text evidence="1">The sequence shown here is derived from an EMBL/GenBank/DDBJ whole genome shotgun (WGS) entry which is preliminary data.</text>
</comment>
<proteinExistence type="predicted"/>
<protein>
    <submittedName>
        <fullName evidence="1">Uncharacterized protein</fullName>
    </submittedName>
</protein>
<organism evidence="1 2">
    <name type="scientific">Candidatus Carbonibacillus altaicus</name>
    <dbReference type="NCBI Taxonomy" id="2163959"/>
    <lineage>
        <taxon>Bacteria</taxon>
        <taxon>Bacillati</taxon>
        <taxon>Bacillota</taxon>
        <taxon>Bacilli</taxon>
        <taxon>Bacillales</taxon>
        <taxon>Candidatus Carbonibacillus</taxon>
    </lineage>
</organism>
<dbReference type="AlphaFoldDB" id="A0A2R6Y1B8"/>
<dbReference type="Proteomes" id="UP000244338">
    <property type="component" value="Unassembled WGS sequence"/>
</dbReference>
<gene>
    <name evidence="1" type="ORF">BSOLF_0185</name>
</gene>
<evidence type="ECO:0000313" key="2">
    <source>
        <dbReference type="Proteomes" id="UP000244338"/>
    </source>
</evidence>
<sequence>MLSVQLRYANKNRPRQGHPWPVFIFHHLSVFFSVRDMLSTIDRSLSVA</sequence>